<comment type="caution">
    <text evidence="2">The sequence shown here is derived from an EMBL/GenBank/DDBJ whole genome shotgun (WGS) entry which is preliminary data.</text>
</comment>
<dbReference type="Proteomes" id="UP000093000">
    <property type="component" value="Unassembled WGS sequence"/>
</dbReference>
<protein>
    <submittedName>
        <fullName evidence="2">Uncharacterized protein</fullName>
    </submittedName>
</protein>
<dbReference type="AlphaFoldDB" id="A0A1C7MYK3"/>
<sequence>MKNKHIAITKHECHNLLSEYLDEMRGPLGEQETSEVKRIKNELKYCNTNGENIKIWSKKTNEEASGSKRKAEDDTESTRSKFRSSTSSKSVGIAPFLALLPPLSTQLNCTERWLLGDMDLSSELMRVKTKCIDKYNNDEKMRAIEQLFDHKLLEAIKRGMAKPHMLGLLIDGYNCYLYMMKIEHEAIYQMVELDTFSLPKGRNEIHLLKNLLEVIFRVKVFASEAFEDFEAGNGAQSELLPLCRFVVE</sequence>
<evidence type="ECO:0000313" key="2">
    <source>
        <dbReference type="EMBL" id="OBZ81882.1"/>
    </source>
</evidence>
<gene>
    <name evidence="2" type="ORF">A0J61_10065</name>
</gene>
<feature type="compositionally biased region" description="Basic and acidic residues" evidence="1">
    <location>
        <begin position="59"/>
        <end position="79"/>
    </location>
</feature>
<accession>A0A1C7MYK3</accession>
<keyword evidence="3" id="KW-1185">Reference proteome</keyword>
<reference evidence="2 3" key="1">
    <citation type="submission" date="2016-03" db="EMBL/GenBank/DDBJ databases">
        <title>Choanephora cucurbitarum.</title>
        <authorList>
            <person name="Min B."/>
            <person name="Park H."/>
            <person name="Park J.-H."/>
            <person name="Shin H.-D."/>
            <person name="Choi I.-G."/>
        </authorList>
    </citation>
    <scope>NUCLEOTIDE SEQUENCE [LARGE SCALE GENOMIC DNA]</scope>
    <source>
        <strain evidence="2 3">KUS-F28377</strain>
    </source>
</reference>
<name>A0A1C7MYK3_9FUNG</name>
<organism evidence="2 3">
    <name type="scientific">Choanephora cucurbitarum</name>
    <dbReference type="NCBI Taxonomy" id="101091"/>
    <lineage>
        <taxon>Eukaryota</taxon>
        <taxon>Fungi</taxon>
        <taxon>Fungi incertae sedis</taxon>
        <taxon>Mucoromycota</taxon>
        <taxon>Mucoromycotina</taxon>
        <taxon>Mucoromycetes</taxon>
        <taxon>Mucorales</taxon>
        <taxon>Mucorineae</taxon>
        <taxon>Choanephoraceae</taxon>
        <taxon>Choanephoroideae</taxon>
        <taxon>Choanephora</taxon>
    </lineage>
</organism>
<dbReference type="EMBL" id="LUGH01001020">
    <property type="protein sequence ID" value="OBZ81882.1"/>
    <property type="molecule type" value="Genomic_DNA"/>
</dbReference>
<evidence type="ECO:0000256" key="1">
    <source>
        <dbReference type="SAM" id="MobiDB-lite"/>
    </source>
</evidence>
<feature type="region of interest" description="Disordered" evidence="1">
    <location>
        <begin position="57"/>
        <end position="84"/>
    </location>
</feature>
<dbReference type="InParanoid" id="A0A1C7MYK3"/>
<proteinExistence type="predicted"/>
<evidence type="ECO:0000313" key="3">
    <source>
        <dbReference type="Proteomes" id="UP000093000"/>
    </source>
</evidence>
<dbReference type="OrthoDB" id="2441332at2759"/>